<feature type="binding site" evidence="7">
    <location>
        <position position="13"/>
    </location>
    <ligand>
        <name>Mn(2+)</name>
        <dbReference type="ChEBI" id="CHEBI:29035"/>
    </ligand>
</feature>
<keyword evidence="4 7" id="KW-0464">Manganese</keyword>
<dbReference type="InterPro" id="IPR013785">
    <property type="entry name" value="Aldolase_TIM"/>
</dbReference>
<accession>A0A917P926</accession>
<evidence type="ECO:0000256" key="3">
    <source>
        <dbReference type="ARBA" id="ARBA00022797"/>
    </source>
</evidence>
<comment type="similarity">
    <text evidence="1 7">Belongs to the 4-hydroxy-2-oxovalerate aldolase family.</text>
</comment>
<evidence type="ECO:0000259" key="9">
    <source>
        <dbReference type="PROSITE" id="PS50991"/>
    </source>
</evidence>
<dbReference type="CDD" id="cd07943">
    <property type="entry name" value="DRE_TIM_HOA"/>
    <property type="match status" value="1"/>
</dbReference>
<dbReference type="AlphaFoldDB" id="A0A917P926"/>
<protein>
    <recommendedName>
        <fullName evidence="7 8">4-hydroxy-2-oxovalerate aldolase</fullName>
        <shortName evidence="7">HOA</shortName>
        <ecNumber evidence="7 8">4.1.3.39</ecNumber>
    </recommendedName>
    <alternativeName>
        <fullName evidence="7">4-hydroxy-2-keto-pentanoic acid aldolase</fullName>
    </alternativeName>
    <alternativeName>
        <fullName evidence="7">4-hydroxy-2-oxopentanoate aldolase</fullName>
    </alternativeName>
</protein>
<keyword evidence="3 7" id="KW-0058">Aromatic hydrocarbons catabolism</keyword>
<gene>
    <name evidence="10" type="ORF">GCM10010121_092350</name>
</gene>
<keyword evidence="11" id="KW-1185">Reference proteome</keyword>
<dbReference type="RefSeq" id="WP_189317293.1">
    <property type="nucleotide sequence ID" value="NZ_BMQA01000096.1"/>
</dbReference>
<dbReference type="PANTHER" id="PTHR10277">
    <property type="entry name" value="HOMOCITRATE SYNTHASE-RELATED"/>
    <property type="match status" value="1"/>
</dbReference>
<dbReference type="InterPro" id="IPR035685">
    <property type="entry name" value="DRE_TIM_HOA"/>
</dbReference>
<organism evidence="10 11">
    <name type="scientific">Streptomyces brasiliensis</name>
    <dbReference type="NCBI Taxonomy" id="1954"/>
    <lineage>
        <taxon>Bacteria</taxon>
        <taxon>Bacillati</taxon>
        <taxon>Actinomycetota</taxon>
        <taxon>Actinomycetes</taxon>
        <taxon>Kitasatosporales</taxon>
        <taxon>Streptomycetaceae</taxon>
        <taxon>Streptomyces</taxon>
    </lineage>
</organism>
<comment type="catalytic activity">
    <reaction evidence="6">
        <text>(S)-4-hydroxy-2-oxohexanoate = propanal + pyruvate</text>
        <dbReference type="Rhea" id="RHEA:36003"/>
        <dbReference type="ChEBI" id="CHEBI:15361"/>
        <dbReference type="ChEBI" id="CHEBI:17153"/>
        <dbReference type="ChEBI" id="CHEBI:73142"/>
        <dbReference type="EC" id="4.1.3.43"/>
    </reaction>
    <physiologicalReaction direction="left-to-right" evidence="6">
        <dbReference type="Rhea" id="RHEA:36004"/>
    </physiologicalReaction>
</comment>
<dbReference type="Proteomes" id="UP000657574">
    <property type="component" value="Unassembled WGS sequence"/>
</dbReference>
<dbReference type="InterPro" id="IPR012425">
    <property type="entry name" value="DmpG_comm"/>
</dbReference>
<keyword evidence="2 7" id="KW-0479">Metal-binding</keyword>
<evidence type="ECO:0000256" key="1">
    <source>
        <dbReference type="ARBA" id="ARBA00008944"/>
    </source>
</evidence>
<dbReference type="SUPFAM" id="SSF89000">
    <property type="entry name" value="post-HMGL domain-like"/>
    <property type="match status" value="1"/>
</dbReference>
<evidence type="ECO:0000256" key="7">
    <source>
        <dbReference type="HAMAP-Rule" id="MF_01656"/>
    </source>
</evidence>
<dbReference type="GO" id="GO:0030145">
    <property type="term" value="F:manganese ion binding"/>
    <property type="evidence" value="ECO:0007669"/>
    <property type="project" value="UniProtKB-UniRule"/>
</dbReference>
<dbReference type="NCBIfam" id="TIGR03217">
    <property type="entry name" value="4OH_2_O_val_ald"/>
    <property type="match status" value="1"/>
</dbReference>
<dbReference type="Pfam" id="PF00682">
    <property type="entry name" value="HMGL-like"/>
    <property type="match status" value="1"/>
</dbReference>
<dbReference type="InterPro" id="IPR000891">
    <property type="entry name" value="PYR_CT"/>
</dbReference>
<feature type="binding site" evidence="7">
    <location>
        <position position="193"/>
    </location>
    <ligand>
        <name>Mn(2+)</name>
        <dbReference type="ChEBI" id="CHEBI:29035"/>
    </ligand>
</feature>
<evidence type="ECO:0000256" key="8">
    <source>
        <dbReference type="NCBIfam" id="TIGR03217"/>
    </source>
</evidence>
<dbReference type="PROSITE" id="PS50991">
    <property type="entry name" value="PYR_CT"/>
    <property type="match status" value="1"/>
</dbReference>
<dbReference type="GO" id="GO:0003852">
    <property type="term" value="F:2-isopropylmalate synthase activity"/>
    <property type="evidence" value="ECO:0007669"/>
    <property type="project" value="TreeGrafter"/>
</dbReference>
<sequence>MTRVQVVDTTMRDGANSFSHQFTTDQVSAIAAGLDHAGVKLIEVTHGDGLGGSSLQLGRAAHSDPEYITAAVKAVKDARIAVLYVPGIATLNDLAVAQECGAQAVRIAVHCTEADCAEQAVRWAREQGLEVLCFLMMSHMVEPEVLAQQAALLDSYGAHVVYTVDSAGALTPSGAAARVRAMRDRVSCEVGFHAHNNLGCAVGNTLAAIDEGATYVDGSLRGLGASAGNAATEVLVAALEREGHKTGINLFDLVDVAEDIVAPIMPRPQVIDATALTIGYAGVYGTFFLFAKRAAEKYGVDSREILLELGRRGVIGGQEDMIIDVAAELASKTGVRIGVGVRA</sequence>
<dbReference type="EC" id="4.1.3.39" evidence="7 8"/>
<reference evidence="10" key="2">
    <citation type="submission" date="2020-09" db="EMBL/GenBank/DDBJ databases">
        <authorList>
            <person name="Sun Q."/>
            <person name="Ohkuma M."/>
        </authorList>
    </citation>
    <scope>NUCLEOTIDE SEQUENCE</scope>
    <source>
        <strain evidence="10">JCM 3086</strain>
    </source>
</reference>
<comment type="catalytic activity">
    <reaction evidence="7">
        <text>(S)-4-hydroxy-2-oxopentanoate = acetaldehyde + pyruvate</text>
        <dbReference type="Rhea" id="RHEA:22624"/>
        <dbReference type="ChEBI" id="CHEBI:15343"/>
        <dbReference type="ChEBI" id="CHEBI:15361"/>
        <dbReference type="ChEBI" id="CHEBI:73143"/>
        <dbReference type="EC" id="4.1.3.39"/>
    </reaction>
</comment>
<keyword evidence="5 7" id="KW-0456">Lyase</keyword>
<evidence type="ECO:0000313" key="11">
    <source>
        <dbReference type="Proteomes" id="UP000657574"/>
    </source>
</evidence>
<dbReference type="InterPro" id="IPR017629">
    <property type="entry name" value="4OH_2_O-val_aldolase"/>
</dbReference>
<dbReference type="NCBIfam" id="NF006049">
    <property type="entry name" value="PRK08195.1"/>
    <property type="match status" value="1"/>
</dbReference>
<feature type="site" description="Transition state stabilizer" evidence="7">
    <location>
        <position position="12"/>
    </location>
</feature>
<name>A0A917P926_9ACTN</name>
<comment type="caution">
    <text evidence="7">Lacks conserved residue(s) required for the propagation of feature annotation.</text>
</comment>
<dbReference type="HAMAP" id="MF_01656">
    <property type="entry name" value="HOA"/>
    <property type="match status" value="1"/>
</dbReference>
<evidence type="ECO:0000313" key="10">
    <source>
        <dbReference type="EMBL" id="GGJ67169.1"/>
    </source>
</evidence>
<dbReference type="SUPFAM" id="SSF51569">
    <property type="entry name" value="Aldolase"/>
    <property type="match status" value="1"/>
</dbReference>
<feature type="binding site" evidence="7">
    <location>
        <position position="195"/>
    </location>
    <ligand>
        <name>Mn(2+)</name>
        <dbReference type="ChEBI" id="CHEBI:29035"/>
    </ligand>
</feature>
<feature type="binding site" evidence="7">
    <location>
        <begin position="12"/>
        <end position="13"/>
    </location>
    <ligand>
        <name>substrate</name>
    </ligand>
</feature>
<evidence type="ECO:0000256" key="4">
    <source>
        <dbReference type="ARBA" id="ARBA00023211"/>
    </source>
</evidence>
<dbReference type="Pfam" id="PF07836">
    <property type="entry name" value="DmpG_comm"/>
    <property type="match status" value="1"/>
</dbReference>
<comment type="caution">
    <text evidence="10">The sequence shown here is derived from an EMBL/GenBank/DDBJ whole genome shotgun (WGS) entry which is preliminary data.</text>
</comment>
<evidence type="ECO:0000256" key="5">
    <source>
        <dbReference type="ARBA" id="ARBA00023239"/>
    </source>
</evidence>
<proteinExistence type="inferred from homology"/>
<feature type="binding site" evidence="7">
    <location>
        <position position="166"/>
    </location>
    <ligand>
        <name>substrate</name>
    </ligand>
</feature>
<dbReference type="GO" id="GO:0009098">
    <property type="term" value="P:L-leucine biosynthetic process"/>
    <property type="evidence" value="ECO:0007669"/>
    <property type="project" value="TreeGrafter"/>
</dbReference>
<reference evidence="10" key="1">
    <citation type="journal article" date="2014" name="Int. J. Syst. Evol. Microbiol.">
        <title>Complete genome sequence of Corynebacterium casei LMG S-19264T (=DSM 44701T), isolated from a smear-ripened cheese.</title>
        <authorList>
            <consortium name="US DOE Joint Genome Institute (JGI-PGF)"/>
            <person name="Walter F."/>
            <person name="Albersmeier A."/>
            <person name="Kalinowski J."/>
            <person name="Ruckert C."/>
        </authorList>
    </citation>
    <scope>NUCLEOTIDE SEQUENCE</scope>
    <source>
        <strain evidence="10">JCM 3086</strain>
    </source>
</reference>
<feature type="domain" description="Pyruvate carboxyltransferase" evidence="9">
    <location>
        <begin position="4"/>
        <end position="254"/>
    </location>
</feature>
<feature type="binding site" evidence="7">
    <location>
        <position position="193"/>
    </location>
    <ligand>
        <name>substrate</name>
    </ligand>
</feature>
<dbReference type="GO" id="GO:0008701">
    <property type="term" value="F:4-hydroxy-2-oxovalerate aldolase activity"/>
    <property type="evidence" value="ECO:0007669"/>
    <property type="project" value="UniProtKB-UniRule"/>
</dbReference>
<dbReference type="PANTHER" id="PTHR10277:SF9">
    <property type="entry name" value="2-ISOPROPYLMALATE SYNTHASE 1, CHLOROPLASTIC-RELATED"/>
    <property type="match status" value="1"/>
</dbReference>
<evidence type="ECO:0000256" key="6">
    <source>
        <dbReference type="ARBA" id="ARBA00023518"/>
    </source>
</evidence>
<feature type="binding site" evidence="7">
    <location>
        <position position="284"/>
    </location>
    <ligand>
        <name>substrate</name>
    </ligand>
</feature>
<dbReference type="Gene3D" id="1.10.8.60">
    <property type="match status" value="1"/>
</dbReference>
<dbReference type="Gene3D" id="3.20.20.70">
    <property type="entry name" value="Aldolase class I"/>
    <property type="match status" value="1"/>
</dbReference>
<dbReference type="InterPro" id="IPR050073">
    <property type="entry name" value="2-IPM_HCS-like"/>
</dbReference>
<dbReference type="EMBL" id="BMQA01000096">
    <property type="protein sequence ID" value="GGJ67169.1"/>
    <property type="molecule type" value="Genomic_DNA"/>
</dbReference>
<evidence type="ECO:0000256" key="2">
    <source>
        <dbReference type="ARBA" id="ARBA00022723"/>
    </source>
</evidence>